<feature type="compositionally biased region" description="Basic and acidic residues" evidence="1">
    <location>
        <begin position="980"/>
        <end position="994"/>
    </location>
</feature>
<comment type="caution">
    <text evidence="2">The sequence shown here is derived from an EMBL/GenBank/DDBJ whole genome shotgun (WGS) entry which is preliminary data.</text>
</comment>
<feature type="region of interest" description="Disordered" evidence="1">
    <location>
        <begin position="964"/>
        <end position="1006"/>
    </location>
</feature>
<dbReference type="RefSeq" id="WP_256399674.1">
    <property type="nucleotide sequence ID" value="NZ_JANHJR010000002.1"/>
</dbReference>
<evidence type="ECO:0008006" key="4">
    <source>
        <dbReference type="Google" id="ProtNLM"/>
    </source>
</evidence>
<organism evidence="2 3">
    <name type="scientific">Haloarchaeobius litoreus</name>
    <dbReference type="NCBI Taxonomy" id="755306"/>
    <lineage>
        <taxon>Archaea</taxon>
        <taxon>Methanobacteriati</taxon>
        <taxon>Methanobacteriota</taxon>
        <taxon>Stenosarchaea group</taxon>
        <taxon>Halobacteria</taxon>
        <taxon>Halobacteriales</taxon>
        <taxon>Halorubellaceae</taxon>
        <taxon>Haloarchaeobius</taxon>
    </lineage>
</organism>
<reference evidence="2 3" key="1">
    <citation type="journal article" date="2019" name="Int. J. Syst. Evol. Microbiol.">
        <title>The Global Catalogue of Microorganisms (GCM) 10K type strain sequencing project: providing services to taxonomists for standard genome sequencing and annotation.</title>
        <authorList>
            <consortium name="The Broad Institute Genomics Platform"/>
            <consortium name="The Broad Institute Genome Sequencing Center for Infectious Disease"/>
            <person name="Wu L."/>
            <person name="Ma J."/>
        </authorList>
    </citation>
    <scope>NUCLEOTIDE SEQUENCE [LARGE SCALE GENOMIC DNA]</scope>
    <source>
        <strain evidence="2 3">CGMCC 1.10390</strain>
    </source>
</reference>
<dbReference type="SUPFAM" id="SSF52317">
    <property type="entry name" value="Class I glutamine amidotransferase-like"/>
    <property type="match status" value="2"/>
</dbReference>
<dbReference type="InterPro" id="IPR029062">
    <property type="entry name" value="Class_I_gatase-like"/>
</dbReference>
<evidence type="ECO:0000256" key="1">
    <source>
        <dbReference type="SAM" id="MobiDB-lite"/>
    </source>
</evidence>
<evidence type="ECO:0000313" key="3">
    <source>
        <dbReference type="Proteomes" id="UP001597034"/>
    </source>
</evidence>
<dbReference type="Proteomes" id="UP001597034">
    <property type="component" value="Unassembled WGS sequence"/>
</dbReference>
<feature type="region of interest" description="Disordered" evidence="1">
    <location>
        <begin position="1046"/>
        <end position="1106"/>
    </location>
</feature>
<evidence type="ECO:0000313" key="2">
    <source>
        <dbReference type="EMBL" id="MFD1644402.1"/>
    </source>
</evidence>
<protein>
    <recommendedName>
        <fullName evidence="4">Beta-galactosidase trimerisation domain-containing protein</fullName>
    </recommendedName>
</protein>
<name>A0ABD6DEM7_9EURY</name>
<dbReference type="CDD" id="cd03143">
    <property type="entry name" value="A4_beta-galactosidase_middle_domain"/>
    <property type="match status" value="1"/>
</dbReference>
<dbReference type="Gene3D" id="3.40.50.880">
    <property type="match status" value="1"/>
</dbReference>
<gene>
    <name evidence="2" type="ORF">ACFSBL_01785</name>
</gene>
<accession>A0ABD6DEM7</accession>
<keyword evidence="3" id="KW-1185">Reference proteome</keyword>
<dbReference type="AlphaFoldDB" id="A0ABD6DEM7"/>
<sequence length="1129" mass="123449">MTDDDDGVDDRSPTLSRRTMLGGVVGTAGLPLWLEFERESLDTAGVRTDTAPDEEMIVPTPSYPDDPFLITQFGDQYFTEPPVNGWDPVSHREQLRTIQGFHPDALDWDSLMAFDEGDIRTYESQNAQLAYSLETGLPGTVGRNVTINIPDDDAVEKYQAVFDAHDWRFPDGSPVEHPNDLLAEQFDGTPHDIEYAFETNGIPSVFAPGAVDVLMYVARKRLAAGYSTFWIDGIGVFRFQGLDFSVWAQDAFRTHLESLAADRRRELGIDDPASFDIREYLRDEGLAPDDGGDPFEDPVFREYLLHHHRGIKDFFAACRQRLQELFPERMDAGDIQLYGNHFMGGFGHPQAANIYVSDHLDIIHVEHFPRVDPAVDYHYKLERAIGRFSKPATAKGTLTELGESNPGGFDPENQYPNLKRFQVAESYAMGAQLKIPLTGGAAYSTDQVVVNWIQADGTVPERLQSFVDFLWTHERFLDDVDPDARVAVVWSLPTLLWNNERQWNVGVAGDSPRISSFVGTTTLLREAQISYDVLVFGHPSLWDDGDQLDRLADYDAVVLPGVESVTDAQLTVLETYLGDGGHIVTSGSAPSRDGMYEPRDDTAAVFEHDGTTVLADDPGRTKNQRGETTGELRAALESAGVRSATARDDPTLSVSRHVQSAPERVVVHALNYDYTVETDTFESKTDVELSIPTPDFAVGAARYYTPEERTDLSVTEDGETLSVTLPELDEWGFVVLAPSADALVDGAAEVDARARTEAVETELTAASEDGRDWADSFVSAEVYQDAAETALEANAYGQALDAARTAEEKLADAHPRPVIGIDIGHGQPQSVDADDPFAPLRETFPRYDYRMVDGWDETALAELDVLVVPPALAYRGAAYGFAPDEIAAVESFVDRGGSLVVLARGGVDDGVDDLTEPFGFRFQGRPVVFPDGEDPRVEPTYPDHLLTRGVPEITFRLGTPIAERPSESTALASLPEDSEAWLHTEQPLRERSSDEESAAGSEMYATASHGDGRVTLFGMHRYHLMSDRFANVEQVVGTQLAVLGREAARASQESTDPTTTPTPSETASPTPTASTAPPSTSTVPETSAPSLTTSTGSDGGSPGFSLTTGALAGTAALLTGWLWNRTEDE</sequence>
<dbReference type="EMBL" id="JBHUDO010000001">
    <property type="protein sequence ID" value="MFD1644402.1"/>
    <property type="molecule type" value="Genomic_DNA"/>
</dbReference>
<proteinExistence type="predicted"/>
<feature type="compositionally biased region" description="Low complexity" evidence="1">
    <location>
        <begin position="1051"/>
        <end position="1096"/>
    </location>
</feature>